<evidence type="ECO:0000313" key="11">
    <source>
        <dbReference type="Proteomes" id="UP000294567"/>
    </source>
</evidence>
<dbReference type="Pfam" id="PF09827">
    <property type="entry name" value="CRISPR_Cas2"/>
    <property type="match status" value="1"/>
</dbReference>
<evidence type="ECO:0000256" key="8">
    <source>
        <dbReference type="ARBA" id="ARBA00023118"/>
    </source>
</evidence>
<organism evidence="10 11">
    <name type="scientific">Keratinibaculum paraultunense</name>
    <dbReference type="NCBI Taxonomy" id="1278232"/>
    <lineage>
        <taxon>Bacteria</taxon>
        <taxon>Bacillati</taxon>
        <taxon>Bacillota</taxon>
        <taxon>Tissierellia</taxon>
        <taxon>Tissierellales</taxon>
        <taxon>Tepidimicrobiaceae</taxon>
        <taxon>Keratinibaculum</taxon>
    </lineage>
</organism>
<comment type="cofactor">
    <cofactor evidence="1 9">
        <name>Mg(2+)</name>
        <dbReference type="ChEBI" id="CHEBI:18420"/>
    </cofactor>
</comment>
<dbReference type="InterPro" id="IPR021127">
    <property type="entry name" value="CRISPR_associated_Cas2"/>
</dbReference>
<dbReference type="GO" id="GO:0043571">
    <property type="term" value="P:maintenance of CRISPR repeat elements"/>
    <property type="evidence" value="ECO:0007669"/>
    <property type="project" value="UniProtKB-UniRule"/>
</dbReference>
<name>A0A4V2UUH7_9FIRM</name>
<sequence length="107" mass="12826">MRYVAVRVICIFDLPTTTDHERRAYRRFRKFLIENGFEMLQYSVYIRTCPNRSFANKFYYRIKQNAPQKGDIQLLTITEKQFEDMVHIVCDAKKKQKILGSENLVII</sequence>
<gene>
    <name evidence="9" type="primary">cas2</name>
    <name evidence="10" type="ORF">EDD65_10484</name>
</gene>
<dbReference type="InterPro" id="IPR019199">
    <property type="entry name" value="Virulence_VapD/CRISPR_Cas2"/>
</dbReference>
<dbReference type="HAMAP" id="MF_01471">
    <property type="entry name" value="Cas2"/>
    <property type="match status" value="1"/>
</dbReference>
<keyword evidence="3 9" id="KW-0540">Nuclease</keyword>
<evidence type="ECO:0000256" key="4">
    <source>
        <dbReference type="ARBA" id="ARBA00022723"/>
    </source>
</evidence>
<accession>A0A4V2UUH7</accession>
<dbReference type="OrthoDB" id="9791737at2"/>
<keyword evidence="8 9" id="KW-0051">Antiviral defense</keyword>
<evidence type="ECO:0000313" key="10">
    <source>
        <dbReference type="EMBL" id="TCS90543.1"/>
    </source>
</evidence>
<comment type="function">
    <text evidence="9">CRISPR (clustered regularly interspaced short palindromic repeat), is an adaptive immune system that provides protection against mobile genetic elements (viruses, transposable elements and conjugative plasmids). CRISPR clusters contain sequences complementary to antecedent mobile elements and target invading nucleic acids. CRISPR clusters are transcribed and processed into CRISPR RNA (crRNA). Functions as a ssRNA-specific endoribonuclease. Involved in the integration of spacer DNA into the CRISPR cassette.</text>
</comment>
<feature type="binding site" evidence="9">
    <location>
        <position position="13"/>
    </location>
    <ligand>
        <name>Mg(2+)</name>
        <dbReference type="ChEBI" id="CHEBI:18420"/>
        <note>catalytic</note>
    </ligand>
</feature>
<protein>
    <recommendedName>
        <fullName evidence="9">CRISPR-associated endoribonuclease Cas2</fullName>
        <ecNumber evidence="9">3.1.-.-</ecNumber>
    </recommendedName>
</protein>
<dbReference type="NCBIfam" id="TIGR01573">
    <property type="entry name" value="cas2"/>
    <property type="match status" value="1"/>
</dbReference>
<evidence type="ECO:0000256" key="5">
    <source>
        <dbReference type="ARBA" id="ARBA00022759"/>
    </source>
</evidence>
<dbReference type="EMBL" id="SMAE01000004">
    <property type="protein sequence ID" value="TCS90543.1"/>
    <property type="molecule type" value="Genomic_DNA"/>
</dbReference>
<comment type="subunit">
    <text evidence="9">Homodimer, forms a heterotetramer with a Cas1 homodimer.</text>
</comment>
<evidence type="ECO:0000256" key="6">
    <source>
        <dbReference type="ARBA" id="ARBA00022801"/>
    </source>
</evidence>
<dbReference type="Gene3D" id="3.30.70.240">
    <property type="match status" value="1"/>
</dbReference>
<dbReference type="GO" id="GO:0051607">
    <property type="term" value="P:defense response to virus"/>
    <property type="evidence" value="ECO:0007669"/>
    <property type="project" value="UniProtKB-UniRule"/>
</dbReference>
<dbReference type="EC" id="3.1.-.-" evidence="9"/>
<comment type="caution">
    <text evidence="10">The sequence shown here is derived from an EMBL/GenBank/DDBJ whole genome shotgun (WGS) entry which is preliminary data.</text>
</comment>
<evidence type="ECO:0000256" key="7">
    <source>
        <dbReference type="ARBA" id="ARBA00022842"/>
    </source>
</evidence>
<keyword evidence="5 9" id="KW-0255">Endonuclease</keyword>
<dbReference type="Proteomes" id="UP000294567">
    <property type="component" value="Unassembled WGS sequence"/>
</dbReference>
<evidence type="ECO:0000256" key="3">
    <source>
        <dbReference type="ARBA" id="ARBA00022722"/>
    </source>
</evidence>
<dbReference type="AlphaFoldDB" id="A0A4V2UUH7"/>
<dbReference type="RefSeq" id="WP_132026829.1">
    <property type="nucleotide sequence ID" value="NZ_CP068564.1"/>
</dbReference>
<comment type="similarity">
    <text evidence="2 9">Belongs to the CRISPR-associated endoribonuclease Cas2 protein family.</text>
</comment>
<dbReference type="SUPFAM" id="SSF143430">
    <property type="entry name" value="TTP0101/SSO1404-like"/>
    <property type="match status" value="1"/>
</dbReference>
<proteinExistence type="inferred from homology"/>
<evidence type="ECO:0000256" key="2">
    <source>
        <dbReference type="ARBA" id="ARBA00009959"/>
    </source>
</evidence>
<keyword evidence="11" id="KW-1185">Reference proteome</keyword>
<evidence type="ECO:0000256" key="1">
    <source>
        <dbReference type="ARBA" id="ARBA00001946"/>
    </source>
</evidence>
<keyword evidence="4 9" id="KW-0479">Metal-binding</keyword>
<keyword evidence="7 9" id="KW-0460">Magnesium</keyword>
<dbReference type="GO" id="GO:0046872">
    <property type="term" value="F:metal ion binding"/>
    <property type="evidence" value="ECO:0007669"/>
    <property type="project" value="UniProtKB-UniRule"/>
</dbReference>
<reference evidence="10 11" key="1">
    <citation type="submission" date="2019-03" db="EMBL/GenBank/DDBJ databases">
        <title>Genomic Encyclopedia of Type Strains, Phase IV (KMG-IV): sequencing the most valuable type-strain genomes for metagenomic binning, comparative biology and taxonomic classification.</title>
        <authorList>
            <person name="Goeker M."/>
        </authorList>
    </citation>
    <scope>NUCLEOTIDE SEQUENCE [LARGE SCALE GENOMIC DNA]</scope>
    <source>
        <strain evidence="10 11">DSM 26752</strain>
    </source>
</reference>
<dbReference type="GO" id="GO:0016787">
    <property type="term" value="F:hydrolase activity"/>
    <property type="evidence" value="ECO:0007669"/>
    <property type="project" value="UniProtKB-KW"/>
</dbReference>
<keyword evidence="6 9" id="KW-0378">Hydrolase</keyword>
<dbReference type="GO" id="GO:0004521">
    <property type="term" value="F:RNA endonuclease activity"/>
    <property type="evidence" value="ECO:0007669"/>
    <property type="project" value="InterPro"/>
</dbReference>
<evidence type="ECO:0000256" key="9">
    <source>
        <dbReference type="HAMAP-Rule" id="MF_01471"/>
    </source>
</evidence>